<dbReference type="Proteomes" id="UP001354971">
    <property type="component" value="Unassembled WGS sequence"/>
</dbReference>
<dbReference type="PANTHER" id="PTHR32063">
    <property type="match status" value="1"/>
</dbReference>
<dbReference type="RefSeq" id="WP_330198117.1">
    <property type="nucleotide sequence ID" value="NZ_JAZDRP010000002.1"/>
</dbReference>
<feature type="transmembrane region" description="Helical" evidence="2">
    <location>
        <begin position="1001"/>
        <end position="1027"/>
    </location>
</feature>
<evidence type="ECO:0000256" key="1">
    <source>
        <dbReference type="SAM" id="MobiDB-lite"/>
    </source>
</evidence>
<organism evidence="3 4">
    <name type="scientific">Hyphobacterium lacteum</name>
    <dbReference type="NCBI Taxonomy" id="3116575"/>
    <lineage>
        <taxon>Bacteria</taxon>
        <taxon>Pseudomonadati</taxon>
        <taxon>Pseudomonadota</taxon>
        <taxon>Alphaproteobacteria</taxon>
        <taxon>Maricaulales</taxon>
        <taxon>Maricaulaceae</taxon>
        <taxon>Hyphobacterium</taxon>
    </lineage>
</organism>
<dbReference type="InterPro" id="IPR027463">
    <property type="entry name" value="AcrB_DN_DC_subdom"/>
</dbReference>
<dbReference type="Gene3D" id="3.30.70.1430">
    <property type="entry name" value="Multidrug efflux transporter AcrB pore domain"/>
    <property type="match status" value="2"/>
</dbReference>
<dbReference type="InterPro" id="IPR001036">
    <property type="entry name" value="Acrflvin-R"/>
</dbReference>
<dbReference type="SUPFAM" id="SSF82714">
    <property type="entry name" value="Multidrug efflux transporter AcrB TolC docking domain, DN and DC subdomains"/>
    <property type="match status" value="2"/>
</dbReference>
<evidence type="ECO:0000313" key="4">
    <source>
        <dbReference type="Proteomes" id="UP001354971"/>
    </source>
</evidence>
<dbReference type="Gene3D" id="3.30.70.1440">
    <property type="entry name" value="Multidrug efflux transporter AcrB pore domain"/>
    <property type="match status" value="1"/>
</dbReference>
<feature type="transmembrane region" description="Helical" evidence="2">
    <location>
        <begin position="395"/>
        <end position="416"/>
    </location>
</feature>
<dbReference type="Gene3D" id="1.20.1640.10">
    <property type="entry name" value="Multidrug efflux transporter AcrB transmembrane domain"/>
    <property type="match status" value="2"/>
</dbReference>
<dbReference type="Gene3D" id="3.30.70.1320">
    <property type="entry name" value="Multidrug efflux transporter AcrB pore domain like"/>
    <property type="match status" value="1"/>
</dbReference>
<feature type="transmembrane region" description="Helical" evidence="2">
    <location>
        <begin position="898"/>
        <end position="918"/>
    </location>
</feature>
<feature type="transmembrane region" description="Helical" evidence="2">
    <location>
        <begin position="872"/>
        <end position="891"/>
    </location>
</feature>
<feature type="transmembrane region" description="Helical" evidence="2">
    <location>
        <begin position="14"/>
        <end position="40"/>
    </location>
</feature>
<proteinExistence type="predicted"/>
<name>A0ABU7LNG6_9PROT</name>
<protein>
    <submittedName>
        <fullName evidence="3">Efflux RND transporter permease subunit</fullName>
    </submittedName>
</protein>
<feature type="transmembrane region" description="Helical" evidence="2">
    <location>
        <begin position="970"/>
        <end position="989"/>
    </location>
</feature>
<dbReference type="Gene3D" id="3.30.2090.10">
    <property type="entry name" value="Multidrug efflux transporter AcrB TolC docking domain, DN and DC subdomains"/>
    <property type="match status" value="2"/>
</dbReference>
<keyword evidence="2" id="KW-0812">Transmembrane</keyword>
<feature type="transmembrane region" description="Helical" evidence="2">
    <location>
        <begin position="538"/>
        <end position="556"/>
    </location>
</feature>
<reference evidence="3 4" key="1">
    <citation type="submission" date="2024-01" db="EMBL/GenBank/DDBJ databases">
        <title>Hyphobacterium bacterium isolated from marine sediment.</title>
        <authorList>
            <person name="Zhao S."/>
        </authorList>
    </citation>
    <scope>NUCLEOTIDE SEQUENCE [LARGE SCALE GENOMIC DNA]</scope>
    <source>
        <strain evidence="4">HN65</strain>
    </source>
</reference>
<feature type="transmembrane region" description="Helical" evidence="2">
    <location>
        <begin position="436"/>
        <end position="457"/>
    </location>
</feature>
<evidence type="ECO:0000313" key="3">
    <source>
        <dbReference type="EMBL" id="MEE2525454.1"/>
    </source>
</evidence>
<feature type="region of interest" description="Disordered" evidence="1">
    <location>
        <begin position="1046"/>
        <end position="1069"/>
    </location>
</feature>
<evidence type="ECO:0000256" key="2">
    <source>
        <dbReference type="SAM" id="Phobius"/>
    </source>
</evidence>
<sequence length="1069" mass="117743">MTDPKQETEFKGIIAWWASNGVAANLLMLVAIVGGILGYLSMQREVFPTASFSGATVSIAWPGASPQEMEEQITVRIEEAVSSVDGIETITSTSREGSAFINIEGTRTVDMRTFINEIEQQVNSVNNLPPSAFRPIVNQWRNEDQVVGFAIHGNVPRRDLQRIAREIRDEVAADVPGVSLVNVWATLSEEVSIEVDESDLRRYNLTFDQVARALRNSSLNASAGQVRTEIGDVSLTARQLGDTAEDFEDIIVRQTADGGTIRISDIGSVTDGFVDANLIGTYNGEPMALVVILTSPGMDVVDVSDGVERFIAERQETLPEGVSLSLWWDSSELYEGRMNTIFNSATFGMALVLLTLILFLRPIVAFWVTVGIGTAFLGAFLMLPMFGVTLNMLSLFAFLIVIGIVVDDAIIVGENIHNRVERGETGLTAAVVGTQMVMKPVIFAVITTILMFAPWMLLSGPEVQFTRQISLVVIAALVFSLIESLLILPAHLGHMKPQKMTGLMGPLLKLQRAIADSMVWFARHVYRHVAVFAVRQRYATLLFFIGLFGLAIVLQATNRVSTVFMPEIENDTVQVTIQLAEGTAWQRTEAVRQQLEHAEEETLLYYREEFPGEIDMIDSRSTLATDGRVRAWVTLAPPEERPGGLSTREVAQRMREFLGPIPDAEEVRLDTTINNGGNGLRFAISGQDLDELRASADELKEQLRSYDTLYDVVDNLQSSAEELQFSLRPDAQALGITLADVTRQVRQAFYGEEVMRLPRDGQDVRVMLRLPEDARRSLDTLRNYRIRTSDGREVPLSAVADVEFAPGLNRINRRDRMRTITVSAELSDPAARGEIMESLNDGFWTEWEARHPNVTRQEFGQAEGEAEFMAELFNLVILVLGGIYILLAIAFRSYAQPALILIAIPFAFAGAVFGHLFFGISFALFSWFGVGAAAGVVINDNLVLVDFVNRLRANGVGAFQALIDAGVQRFRPIILTSVTTFLGILPMMGETSTQAQFLKPMVVSLGFAVVFALFLTLLLVPALYAIGVDIKRGIVGMWTGKKQPGIGSTYHETKGGEPETDVGTIQPAE</sequence>
<keyword evidence="4" id="KW-1185">Reference proteome</keyword>
<keyword evidence="2" id="KW-1133">Transmembrane helix</keyword>
<accession>A0ABU7LNG6</accession>
<dbReference type="SUPFAM" id="SSF82866">
    <property type="entry name" value="Multidrug efflux transporter AcrB transmembrane domain"/>
    <property type="match status" value="2"/>
</dbReference>
<gene>
    <name evidence="3" type="ORF">V0U79_03675</name>
</gene>
<dbReference type="SUPFAM" id="SSF82693">
    <property type="entry name" value="Multidrug efflux transporter AcrB pore domain, PN1, PN2, PC1 and PC2 subdomains"/>
    <property type="match status" value="2"/>
</dbReference>
<dbReference type="EMBL" id="JAZDRP010000002">
    <property type="protein sequence ID" value="MEE2525454.1"/>
    <property type="molecule type" value="Genomic_DNA"/>
</dbReference>
<dbReference type="PANTHER" id="PTHR32063:SF33">
    <property type="entry name" value="RND SUPERFAMILY EFFLUX PUMP PERMEASE COMPONENT"/>
    <property type="match status" value="1"/>
</dbReference>
<dbReference type="Pfam" id="PF00873">
    <property type="entry name" value="ACR_tran"/>
    <property type="match status" value="1"/>
</dbReference>
<keyword evidence="2" id="KW-0472">Membrane</keyword>
<feature type="transmembrane region" description="Helical" evidence="2">
    <location>
        <begin position="469"/>
        <end position="490"/>
    </location>
</feature>
<feature type="transmembrane region" description="Helical" evidence="2">
    <location>
        <begin position="924"/>
        <end position="949"/>
    </location>
</feature>
<dbReference type="PRINTS" id="PR00702">
    <property type="entry name" value="ACRIFLAVINRP"/>
</dbReference>
<comment type="caution">
    <text evidence="3">The sequence shown here is derived from an EMBL/GenBank/DDBJ whole genome shotgun (WGS) entry which is preliminary data.</text>
</comment>
<feature type="transmembrane region" description="Helical" evidence="2">
    <location>
        <begin position="340"/>
        <end position="359"/>
    </location>
</feature>